<keyword evidence="8" id="KW-1185">Reference proteome</keyword>
<evidence type="ECO:0000256" key="2">
    <source>
        <dbReference type="ARBA" id="ARBA00022490"/>
    </source>
</evidence>
<evidence type="ECO:0000256" key="4">
    <source>
        <dbReference type="ARBA" id="ARBA00023125"/>
    </source>
</evidence>
<keyword evidence="2" id="KW-0963">Cytoplasm</keyword>
<dbReference type="Pfam" id="PF22381">
    <property type="entry name" value="Staph_reg_Sar_Rot"/>
    <property type="match status" value="1"/>
</dbReference>
<dbReference type="PANTHER" id="PTHR33164:SF5">
    <property type="entry name" value="ORGANIC HYDROPEROXIDE RESISTANCE TRANSCRIPTIONAL REGULATOR"/>
    <property type="match status" value="1"/>
</dbReference>
<dbReference type="SMART" id="SM00347">
    <property type="entry name" value="HTH_MARR"/>
    <property type="match status" value="1"/>
</dbReference>
<dbReference type="InterPro" id="IPR036390">
    <property type="entry name" value="WH_DNA-bd_sf"/>
</dbReference>
<dbReference type="Proteomes" id="UP000631694">
    <property type="component" value="Unassembled WGS sequence"/>
</dbReference>
<dbReference type="InterPro" id="IPR036388">
    <property type="entry name" value="WH-like_DNA-bd_sf"/>
</dbReference>
<keyword evidence="3" id="KW-0805">Transcription regulation</keyword>
<protein>
    <submittedName>
        <fullName evidence="7">MarR family transcriptional regulator</fullName>
    </submittedName>
</protein>
<evidence type="ECO:0000259" key="6">
    <source>
        <dbReference type="PROSITE" id="PS50995"/>
    </source>
</evidence>
<dbReference type="PANTHER" id="PTHR33164">
    <property type="entry name" value="TRANSCRIPTIONAL REGULATOR, MARR FAMILY"/>
    <property type="match status" value="1"/>
</dbReference>
<dbReference type="GO" id="GO:0005737">
    <property type="term" value="C:cytoplasm"/>
    <property type="evidence" value="ECO:0007669"/>
    <property type="project" value="UniProtKB-SubCell"/>
</dbReference>
<comment type="subcellular location">
    <subcellularLocation>
        <location evidence="1">Cytoplasm</location>
    </subcellularLocation>
</comment>
<gene>
    <name evidence="7" type="ORF">I5731_05425</name>
</gene>
<dbReference type="GO" id="GO:0003677">
    <property type="term" value="F:DNA binding"/>
    <property type="evidence" value="ECO:0007669"/>
    <property type="project" value="UniProtKB-KW"/>
</dbReference>
<dbReference type="PROSITE" id="PS50995">
    <property type="entry name" value="HTH_MARR_2"/>
    <property type="match status" value="1"/>
</dbReference>
<dbReference type="InterPro" id="IPR055166">
    <property type="entry name" value="Transc_reg_Sar_Rot_HTH"/>
</dbReference>
<evidence type="ECO:0000256" key="1">
    <source>
        <dbReference type="ARBA" id="ARBA00004496"/>
    </source>
</evidence>
<dbReference type="SUPFAM" id="SSF46785">
    <property type="entry name" value="Winged helix' DNA-binding domain"/>
    <property type="match status" value="1"/>
</dbReference>
<organism evidence="7 8">
    <name type="scientific">Methylobrevis albus</name>
    <dbReference type="NCBI Taxonomy" id="2793297"/>
    <lineage>
        <taxon>Bacteria</taxon>
        <taxon>Pseudomonadati</taxon>
        <taxon>Pseudomonadota</taxon>
        <taxon>Alphaproteobacteria</taxon>
        <taxon>Hyphomicrobiales</taxon>
        <taxon>Pleomorphomonadaceae</taxon>
        <taxon>Methylobrevis</taxon>
    </lineage>
</organism>
<keyword evidence="4" id="KW-0238">DNA-binding</keyword>
<reference evidence="7" key="1">
    <citation type="submission" date="2020-12" db="EMBL/GenBank/DDBJ databases">
        <title>Methylobrevis albus sp. nov., isolated from fresh water lack sediment.</title>
        <authorList>
            <person name="Zou Q."/>
        </authorList>
    </citation>
    <scope>NUCLEOTIDE SEQUENCE</scope>
    <source>
        <strain evidence="7">L22</strain>
    </source>
</reference>
<feature type="domain" description="HTH marR-type" evidence="6">
    <location>
        <begin position="20"/>
        <end position="157"/>
    </location>
</feature>
<comment type="caution">
    <text evidence="7">The sequence shown here is derived from an EMBL/GenBank/DDBJ whole genome shotgun (WGS) entry which is preliminary data.</text>
</comment>
<dbReference type="AlphaFoldDB" id="A0A931HZC6"/>
<dbReference type="InterPro" id="IPR000835">
    <property type="entry name" value="HTH_MarR-typ"/>
</dbReference>
<dbReference type="InterPro" id="IPR039422">
    <property type="entry name" value="MarR/SlyA-like"/>
</dbReference>
<name>A0A931HZC6_9HYPH</name>
<evidence type="ECO:0000256" key="5">
    <source>
        <dbReference type="ARBA" id="ARBA00023163"/>
    </source>
</evidence>
<evidence type="ECO:0000313" key="8">
    <source>
        <dbReference type="Proteomes" id="UP000631694"/>
    </source>
</evidence>
<proteinExistence type="predicted"/>
<evidence type="ECO:0000313" key="7">
    <source>
        <dbReference type="EMBL" id="MBH0237255.1"/>
    </source>
</evidence>
<dbReference type="GO" id="GO:0006950">
    <property type="term" value="P:response to stress"/>
    <property type="evidence" value="ECO:0007669"/>
    <property type="project" value="TreeGrafter"/>
</dbReference>
<dbReference type="PRINTS" id="PR00598">
    <property type="entry name" value="HTHMARR"/>
</dbReference>
<dbReference type="GO" id="GO:0003700">
    <property type="term" value="F:DNA-binding transcription factor activity"/>
    <property type="evidence" value="ECO:0007669"/>
    <property type="project" value="InterPro"/>
</dbReference>
<evidence type="ECO:0000256" key="3">
    <source>
        <dbReference type="ARBA" id="ARBA00023015"/>
    </source>
</evidence>
<dbReference type="Gene3D" id="1.10.10.10">
    <property type="entry name" value="Winged helix-like DNA-binding domain superfamily/Winged helix DNA-binding domain"/>
    <property type="match status" value="1"/>
</dbReference>
<dbReference type="EMBL" id="JADZLT010000042">
    <property type="protein sequence ID" value="MBH0237255.1"/>
    <property type="molecule type" value="Genomic_DNA"/>
</dbReference>
<accession>A0A931HZC6</accession>
<dbReference type="FunFam" id="1.10.10.10:FF:000163">
    <property type="entry name" value="MarR family transcriptional regulator"/>
    <property type="match status" value="1"/>
</dbReference>
<dbReference type="RefSeq" id="WP_197310352.1">
    <property type="nucleotide sequence ID" value="NZ_JADZLT010000042.1"/>
</dbReference>
<keyword evidence="5" id="KW-0804">Transcription</keyword>
<sequence length="157" mass="17229">MFPIDADAQTDAVADAPRVDDQLCFAVYAASHAFAKVYRPLLAELGLTYPQYLAMLVLWEADDCTVKAIGERLGLDSGTLTPLLKRLEAQGLVSRVRDADDERQVRIRLTPAGQALKPRAAKLPREIGRAIGRPLPEIIQLRQEIVRLRAALEAASA</sequence>